<dbReference type="RefSeq" id="WP_165762848.1">
    <property type="nucleotide sequence ID" value="NZ_LQPC01000047.1"/>
</dbReference>
<dbReference type="InterPro" id="IPR036388">
    <property type="entry name" value="WH-like_DNA-bd_sf"/>
</dbReference>
<proteinExistence type="predicted"/>
<dbReference type="AlphaFoldDB" id="A0A1X1WCW8"/>
<dbReference type="InterPro" id="IPR005561">
    <property type="entry name" value="ANTAR"/>
</dbReference>
<evidence type="ECO:0000313" key="2">
    <source>
        <dbReference type="EMBL" id="ORV84378.1"/>
    </source>
</evidence>
<organism evidence="2 3">
    <name type="scientific">Mycolicibacterium iranicum</name>
    <name type="common">Mycobacterium iranicum</name>
    <dbReference type="NCBI Taxonomy" id="912594"/>
    <lineage>
        <taxon>Bacteria</taxon>
        <taxon>Bacillati</taxon>
        <taxon>Actinomycetota</taxon>
        <taxon>Actinomycetes</taxon>
        <taxon>Mycobacteriales</taxon>
        <taxon>Mycobacteriaceae</taxon>
        <taxon>Mycolicibacterium</taxon>
    </lineage>
</organism>
<reference evidence="2 3" key="1">
    <citation type="submission" date="2016-01" db="EMBL/GenBank/DDBJ databases">
        <title>The new phylogeny of the genus Mycobacterium.</title>
        <authorList>
            <person name="Tarcisio F."/>
            <person name="Conor M."/>
            <person name="Antonella G."/>
            <person name="Elisabetta G."/>
            <person name="Giulia F.S."/>
            <person name="Sara T."/>
            <person name="Anna F."/>
            <person name="Clotilde B."/>
            <person name="Roberto B."/>
            <person name="Veronica D.S."/>
            <person name="Fabio R."/>
            <person name="Monica P."/>
            <person name="Olivier J."/>
            <person name="Enrico T."/>
            <person name="Nicola S."/>
        </authorList>
    </citation>
    <scope>NUCLEOTIDE SEQUENCE [LARGE SCALE GENOMIC DNA]</scope>
    <source>
        <strain evidence="2 3">DSM 45541</strain>
    </source>
</reference>
<gene>
    <name evidence="2" type="ORF">AWC12_23295</name>
</gene>
<dbReference type="GO" id="GO:0003723">
    <property type="term" value="F:RNA binding"/>
    <property type="evidence" value="ECO:0007669"/>
    <property type="project" value="InterPro"/>
</dbReference>
<dbReference type="Pfam" id="PF03861">
    <property type="entry name" value="ANTAR"/>
    <property type="match status" value="1"/>
</dbReference>
<protein>
    <recommendedName>
        <fullName evidence="1">ANTAR domain-containing protein</fullName>
    </recommendedName>
</protein>
<sequence>MRQQSRRPDRSSEGRRTIDLAQGILIGRRRYSPGEAFGELLEVSRRHDITLTSAAGALVDLATGIDDGSPSTSMNAVIAEFEWGPLFGDITRVASAPRFE</sequence>
<evidence type="ECO:0000313" key="3">
    <source>
        <dbReference type="Proteomes" id="UP000193622"/>
    </source>
</evidence>
<feature type="domain" description="ANTAR" evidence="1">
    <location>
        <begin position="1"/>
        <end position="59"/>
    </location>
</feature>
<dbReference type="EMBL" id="LQPC01000047">
    <property type="protein sequence ID" value="ORV84378.1"/>
    <property type="molecule type" value="Genomic_DNA"/>
</dbReference>
<comment type="caution">
    <text evidence="2">The sequence shown here is derived from an EMBL/GenBank/DDBJ whole genome shotgun (WGS) entry which is preliminary data.</text>
</comment>
<name>A0A1X1WCW8_MYCIR</name>
<dbReference type="SMART" id="SM01012">
    <property type="entry name" value="ANTAR"/>
    <property type="match status" value="1"/>
</dbReference>
<accession>A0A1X1WCW8</accession>
<dbReference type="Gene3D" id="1.10.10.10">
    <property type="entry name" value="Winged helix-like DNA-binding domain superfamily/Winged helix DNA-binding domain"/>
    <property type="match status" value="1"/>
</dbReference>
<dbReference type="PROSITE" id="PS50921">
    <property type="entry name" value="ANTAR"/>
    <property type="match status" value="1"/>
</dbReference>
<dbReference type="Proteomes" id="UP000193622">
    <property type="component" value="Unassembled WGS sequence"/>
</dbReference>
<evidence type="ECO:0000259" key="1">
    <source>
        <dbReference type="PROSITE" id="PS50921"/>
    </source>
</evidence>